<name>A0A1I2AGC4_9BACI</name>
<reference evidence="1 2" key="1">
    <citation type="submission" date="2016-10" db="EMBL/GenBank/DDBJ databases">
        <authorList>
            <person name="de Groot N.N."/>
        </authorList>
    </citation>
    <scope>NUCLEOTIDE SEQUENCE [LARGE SCALE GENOMIC DNA]</scope>
    <source>
        <strain evidence="1 2">DSM 23995</strain>
    </source>
</reference>
<dbReference type="InterPro" id="IPR014967">
    <property type="entry name" value="Uncharacterised_YugN-like"/>
</dbReference>
<dbReference type="RefSeq" id="WP_091657628.1">
    <property type="nucleotide sequence ID" value="NZ_FONT01000001.1"/>
</dbReference>
<proteinExistence type="predicted"/>
<evidence type="ECO:0000313" key="2">
    <source>
        <dbReference type="Proteomes" id="UP000199516"/>
    </source>
</evidence>
<gene>
    <name evidence="1" type="ORF">SAMN05192532_101805</name>
</gene>
<dbReference type="STRING" id="930128.SAMN05192532_101805"/>
<organism evidence="1 2">
    <name type="scientific">Alteribacillus iranensis</name>
    <dbReference type="NCBI Taxonomy" id="930128"/>
    <lineage>
        <taxon>Bacteria</taxon>
        <taxon>Bacillati</taxon>
        <taxon>Bacillota</taxon>
        <taxon>Bacilli</taxon>
        <taxon>Bacillales</taxon>
        <taxon>Bacillaceae</taxon>
        <taxon>Alteribacillus</taxon>
    </lineage>
</organism>
<dbReference type="Pfam" id="PF08868">
    <property type="entry name" value="YugN"/>
    <property type="match status" value="1"/>
</dbReference>
<evidence type="ECO:0000313" key="1">
    <source>
        <dbReference type="EMBL" id="SFE42043.1"/>
    </source>
</evidence>
<protein>
    <submittedName>
        <fullName evidence="1">YugN-like family protein</fullName>
    </submittedName>
</protein>
<dbReference type="InterPro" id="IPR036491">
    <property type="entry name" value="YugN-like_sf"/>
</dbReference>
<dbReference type="EMBL" id="FONT01000001">
    <property type="protein sequence ID" value="SFE42043.1"/>
    <property type="molecule type" value="Genomic_DNA"/>
</dbReference>
<dbReference type="AlphaFoldDB" id="A0A1I2AGC4"/>
<dbReference type="Proteomes" id="UP000199516">
    <property type="component" value="Unassembled WGS sequence"/>
</dbReference>
<dbReference type="OrthoDB" id="2679642at2"/>
<sequence length="122" mass="14337">MDIKGFDFEGREYSFGNLTRIMEKHGFIHAEQWDYERVTYDYKMLDESDDATYYLRVQAFAIEGEIPQKNAKVQLLTPMLGRHYYPHGIEYDEEFPDKIARKSTSIIEGVHKELFDAEEAAS</sequence>
<keyword evidence="2" id="KW-1185">Reference proteome</keyword>
<dbReference type="SUPFAM" id="SSF160755">
    <property type="entry name" value="YugN-like"/>
    <property type="match status" value="1"/>
</dbReference>
<accession>A0A1I2AGC4</accession>
<dbReference type="Gene3D" id="3.30.310.100">
    <property type="entry name" value="YugN-like"/>
    <property type="match status" value="1"/>
</dbReference>